<dbReference type="EMBL" id="NEKC01000022">
    <property type="protein sequence ID" value="OTA28144.1"/>
    <property type="molecule type" value="Genomic_DNA"/>
</dbReference>
<gene>
    <name evidence="7" type="ORF">B9T39_07400</name>
</gene>
<comment type="caution">
    <text evidence="7">The sequence shown here is derived from an EMBL/GenBank/DDBJ whole genome shotgun (WGS) entry which is preliminary data.</text>
</comment>
<dbReference type="PANTHER" id="PTHR43229">
    <property type="entry name" value="NODULATION PROTEIN J"/>
    <property type="match status" value="1"/>
</dbReference>
<proteinExistence type="inferred from homology"/>
<sequence>MRMMIKKSRIWTSFRIGVRIAVNGMPSLSSWQTAMMRMVVEPLLSTLLYILFSGVLTREDLAVQHGQASGQQLMEATYAAVFGACAVSTSMAVSEALAWDRFEGTLVYVIFAPKSSLMIWLGRVGALVGITTVSSIVTFFVTVLLVDARSLLSFQYGELLLTLIVSILASCGFAVCVAAVSLLTRDMYTIPNILAAFLPIIGGMIAPMSVFPRVLRSVFGVLPLPHVTDAARAVVLNNANAWVGSLSLALISGVAWCLLGYVLWRVSLAVQRQRGTLSSLGF</sequence>
<dbReference type="AlphaFoldDB" id="A0A1Y2SSE8"/>
<keyword evidence="2 5" id="KW-0812">Transmembrane</keyword>
<keyword evidence="5" id="KW-0813">Transport</keyword>
<comment type="caution">
    <text evidence="5">Lacks conserved residue(s) required for the propagation of feature annotation.</text>
</comment>
<dbReference type="PANTHER" id="PTHR43229:SF6">
    <property type="entry name" value="ABC-TYPE MULTIDRUG TRANSPORT SYSTEM, PERMEASE COMPONENT"/>
    <property type="match status" value="1"/>
</dbReference>
<comment type="subcellular location">
    <subcellularLocation>
        <location evidence="5">Cell membrane</location>
        <topology evidence="5">Multi-pass membrane protein</topology>
    </subcellularLocation>
    <subcellularLocation>
        <location evidence="1">Membrane</location>
        <topology evidence="1">Multi-pass membrane protein</topology>
    </subcellularLocation>
</comment>
<comment type="similarity">
    <text evidence="5">Belongs to the ABC-2 integral membrane protein family.</text>
</comment>
<dbReference type="Pfam" id="PF01061">
    <property type="entry name" value="ABC2_membrane"/>
    <property type="match status" value="1"/>
</dbReference>
<feature type="transmembrane region" description="Helical" evidence="5">
    <location>
        <begin position="158"/>
        <end position="182"/>
    </location>
</feature>
<dbReference type="InterPro" id="IPR051784">
    <property type="entry name" value="Nod_factor_ABC_transporter"/>
</dbReference>
<dbReference type="PROSITE" id="PS51012">
    <property type="entry name" value="ABC_TM2"/>
    <property type="match status" value="1"/>
</dbReference>
<organism evidence="7 8">
    <name type="scientific">Alloscardovia macacae</name>
    <dbReference type="NCBI Taxonomy" id="1160091"/>
    <lineage>
        <taxon>Bacteria</taxon>
        <taxon>Bacillati</taxon>
        <taxon>Actinomycetota</taxon>
        <taxon>Actinomycetes</taxon>
        <taxon>Bifidobacteriales</taxon>
        <taxon>Bifidobacteriaceae</taxon>
        <taxon>Alloscardovia</taxon>
    </lineage>
</organism>
<evidence type="ECO:0000313" key="8">
    <source>
        <dbReference type="Proteomes" id="UP000243540"/>
    </source>
</evidence>
<keyword evidence="3 5" id="KW-1133">Transmembrane helix</keyword>
<reference evidence="7 8" key="1">
    <citation type="submission" date="2017-04" db="EMBL/GenBank/DDBJ databases">
        <title>Draft genome sequences of Alloscardovia macacae UMA81211 and UMA81212 isolated from the feces of a rhesus macaque (Macaca mulatta).</title>
        <authorList>
            <person name="Albert K."/>
            <person name="Sela D.A."/>
        </authorList>
    </citation>
    <scope>NUCLEOTIDE SEQUENCE [LARGE SCALE GENOMIC DNA]</scope>
    <source>
        <strain evidence="7 8">UMA81212</strain>
    </source>
</reference>
<keyword evidence="4 5" id="KW-0472">Membrane</keyword>
<evidence type="ECO:0000256" key="5">
    <source>
        <dbReference type="RuleBase" id="RU361157"/>
    </source>
</evidence>
<evidence type="ECO:0000256" key="1">
    <source>
        <dbReference type="ARBA" id="ARBA00004141"/>
    </source>
</evidence>
<evidence type="ECO:0000256" key="4">
    <source>
        <dbReference type="ARBA" id="ARBA00023136"/>
    </source>
</evidence>
<feature type="transmembrane region" description="Helical" evidence="5">
    <location>
        <begin position="120"/>
        <end position="146"/>
    </location>
</feature>
<feature type="transmembrane region" description="Helical" evidence="5">
    <location>
        <begin position="194"/>
        <end position="215"/>
    </location>
</feature>
<dbReference type="InterPro" id="IPR013525">
    <property type="entry name" value="ABC2_TM"/>
</dbReference>
<dbReference type="Proteomes" id="UP000243540">
    <property type="component" value="Unassembled WGS sequence"/>
</dbReference>
<protein>
    <recommendedName>
        <fullName evidence="5">Transport permease protein</fullName>
    </recommendedName>
</protein>
<dbReference type="STRING" id="1160091.B9T39_07400"/>
<dbReference type="RefSeq" id="WP_086107177.1">
    <property type="nucleotide sequence ID" value="NZ_NEKB01000022.1"/>
</dbReference>
<accession>A0A1Y2SSE8</accession>
<feature type="domain" description="ABC transmembrane type-2" evidence="6">
    <location>
        <begin position="33"/>
        <end position="267"/>
    </location>
</feature>
<dbReference type="OrthoDB" id="3243119at2"/>
<dbReference type="GO" id="GO:0140359">
    <property type="term" value="F:ABC-type transporter activity"/>
    <property type="evidence" value="ECO:0007669"/>
    <property type="project" value="InterPro"/>
</dbReference>
<name>A0A1Y2SSE8_9BIFI</name>
<evidence type="ECO:0000256" key="2">
    <source>
        <dbReference type="ARBA" id="ARBA00022692"/>
    </source>
</evidence>
<dbReference type="GO" id="GO:0005886">
    <property type="term" value="C:plasma membrane"/>
    <property type="evidence" value="ECO:0007669"/>
    <property type="project" value="UniProtKB-SubCell"/>
</dbReference>
<feature type="transmembrane region" description="Helical" evidence="5">
    <location>
        <begin position="242"/>
        <end position="264"/>
    </location>
</feature>
<evidence type="ECO:0000259" key="6">
    <source>
        <dbReference type="PROSITE" id="PS51012"/>
    </source>
</evidence>
<dbReference type="InterPro" id="IPR047817">
    <property type="entry name" value="ABC2_TM_bact-type"/>
</dbReference>
<keyword evidence="5" id="KW-1003">Cell membrane</keyword>
<evidence type="ECO:0000313" key="7">
    <source>
        <dbReference type="EMBL" id="OTA28144.1"/>
    </source>
</evidence>
<evidence type="ECO:0000256" key="3">
    <source>
        <dbReference type="ARBA" id="ARBA00022989"/>
    </source>
</evidence>